<name>A0A2H4PFZ8_9CAUD</name>
<feature type="region of interest" description="Disordered" evidence="1">
    <location>
        <begin position="161"/>
        <end position="182"/>
    </location>
</feature>
<dbReference type="Proteomes" id="UP000241469">
    <property type="component" value="Segment"/>
</dbReference>
<organism evidence="2 3">
    <name type="scientific">Gordonia phage Anamika</name>
    <dbReference type="NCBI Taxonomy" id="2047829"/>
    <lineage>
        <taxon>Viruses</taxon>
        <taxon>Duplodnaviria</taxon>
        <taxon>Heunggongvirae</taxon>
        <taxon>Uroviricota</taxon>
        <taxon>Caudoviricetes</taxon>
        <taxon>Woesvirus</taxon>
        <taxon>Woesvirus woes</taxon>
    </lineage>
</organism>
<proteinExistence type="predicted"/>
<dbReference type="EMBL" id="MG099935">
    <property type="protein sequence ID" value="ATW61161.1"/>
    <property type="molecule type" value="Genomic_DNA"/>
</dbReference>
<evidence type="ECO:0000313" key="3">
    <source>
        <dbReference type="Proteomes" id="UP000241469"/>
    </source>
</evidence>
<gene>
    <name evidence="2" type="ORF">SEA_ANAMIKA_66</name>
</gene>
<evidence type="ECO:0000256" key="1">
    <source>
        <dbReference type="SAM" id="MobiDB-lite"/>
    </source>
</evidence>
<accession>A0A2H4PFZ8</accession>
<reference evidence="2 3" key="1">
    <citation type="submission" date="2017-10" db="EMBL/GenBank/DDBJ databases">
        <authorList>
            <person name="Aull H.G."/>
            <person name="Holden M."/>
            <person name="Im S.J."/>
            <person name="Nair A."/>
            <person name="Venkatram C."/>
            <person name="Wyche K.A."/>
            <person name="Bortz R.L."/>
            <person name="Warner M.H."/>
            <person name="Garlena R.A."/>
            <person name="Russell D.A."/>
            <person name="Pope W.H."/>
            <person name="Jacobs-Sera D."/>
            <person name="Hendrix R.W."/>
            <person name="Hatfull G.F."/>
        </authorList>
    </citation>
    <scope>NUCLEOTIDE SEQUENCE [LARGE SCALE GENOMIC DNA]</scope>
</reference>
<protein>
    <submittedName>
        <fullName evidence="2">Uncharacterized protein</fullName>
    </submittedName>
</protein>
<evidence type="ECO:0000313" key="2">
    <source>
        <dbReference type="EMBL" id="ATW61161.1"/>
    </source>
</evidence>
<sequence length="182" mass="20510">MRAPGGHKTSRMKYKGNAPGVFGESRRAWTRAFTLTAVLKLMPKPRGMEPGTDVLVTMNNEFGKISLELTRLRVDELTALKGLFDMAFAEAYPVCAQRDAMALEAFENGSGDFARVYRDNVTLWTREGERWAEGGHQTLRREWEGPDPSIVTKTHVPNMEALRASKEELKEDTSFRDTPTDD</sequence>
<feature type="compositionally biased region" description="Basic and acidic residues" evidence="1">
    <location>
        <begin position="163"/>
        <end position="182"/>
    </location>
</feature>